<keyword evidence="3 7" id="KW-0472">Membrane</keyword>
<keyword evidence="4 6" id="KW-0807">Transducer</keyword>
<dbReference type="Pfam" id="PF12729">
    <property type="entry name" value="4HB_MCP_1"/>
    <property type="match status" value="1"/>
</dbReference>
<dbReference type="PROSITE" id="PS50885">
    <property type="entry name" value="HAMP"/>
    <property type="match status" value="1"/>
</dbReference>
<name>A0A5B8Z0K5_CYTDA</name>
<dbReference type="KEGG" id="bda:FSZ17_02765"/>
<comment type="subcellular location">
    <subcellularLocation>
        <location evidence="1">Cell membrane</location>
    </subcellularLocation>
</comment>
<evidence type="ECO:0000256" key="1">
    <source>
        <dbReference type="ARBA" id="ARBA00004236"/>
    </source>
</evidence>
<dbReference type="CDD" id="cd11386">
    <property type="entry name" value="MCP_signal"/>
    <property type="match status" value="1"/>
</dbReference>
<feature type="domain" description="Methyl-accepting transducer" evidence="8">
    <location>
        <begin position="283"/>
        <end position="519"/>
    </location>
</feature>
<proteinExistence type="inferred from homology"/>
<dbReference type="CDD" id="cd06225">
    <property type="entry name" value="HAMP"/>
    <property type="match status" value="1"/>
</dbReference>
<keyword evidence="11" id="KW-1185">Reference proteome</keyword>
<dbReference type="AlphaFoldDB" id="A0A5B8Z0K5"/>
<dbReference type="GO" id="GO:0007165">
    <property type="term" value="P:signal transduction"/>
    <property type="evidence" value="ECO:0007669"/>
    <property type="project" value="UniProtKB-KW"/>
</dbReference>
<dbReference type="STRING" id="1742359.GCA_001439625_04395"/>
<dbReference type="PANTHER" id="PTHR32089">
    <property type="entry name" value="METHYL-ACCEPTING CHEMOTAXIS PROTEIN MCPB"/>
    <property type="match status" value="1"/>
</dbReference>
<dbReference type="Gene3D" id="1.10.8.500">
    <property type="entry name" value="HAMP domain in histidine kinase"/>
    <property type="match status" value="1"/>
</dbReference>
<evidence type="ECO:0000256" key="6">
    <source>
        <dbReference type="PROSITE-ProRule" id="PRU00284"/>
    </source>
</evidence>
<evidence type="ECO:0000256" key="4">
    <source>
        <dbReference type="ARBA" id="ARBA00023224"/>
    </source>
</evidence>
<feature type="domain" description="HAMP" evidence="9">
    <location>
        <begin position="212"/>
        <end position="264"/>
    </location>
</feature>
<dbReference type="Pfam" id="PF00015">
    <property type="entry name" value="MCPsignal"/>
    <property type="match status" value="1"/>
</dbReference>
<dbReference type="SUPFAM" id="SSF58104">
    <property type="entry name" value="Methyl-accepting chemotaxis protein (MCP) signaling domain"/>
    <property type="match status" value="1"/>
</dbReference>
<dbReference type="EMBL" id="CP042593">
    <property type="protein sequence ID" value="QED46291.1"/>
    <property type="molecule type" value="Genomic_DNA"/>
</dbReference>
<dbReference type="SMART" id="SM00283">
    <property type="entry name" value="MA"/>
    <property type="match status" value="1"/>
</dbReference>
<feature type="transmembrane region" description="Helical" evidence="7">
    <location>
        <begin position="188"/>
        <end position="211"/>
    </location>
</feature>
<evidence type="ECO:0000256" key="2">
    <source>
        <dbReference type="ARBA" id="ARBA00022475"/>
    </source>
</evidence>
<dbReference type="PROSITE" id="PS50111">
    <property type="entry name" value="CHEMOTAXIS_TRANSDUC_2"/>
    <property type="match status" value="1"/>
</dbReference>
<accession>A0A5B8Z0K5</accession>
<sequence length="569" mass="62179">MFIKNLKIKNKLFLLVMTSIIFLTCVTAIGYVYMSQMSENTEEMYSKRLIPIKNINLIRNNNRALDSFVLELMITTDRAKQVELETRMNERFEENRQLIKEYESIRLDADVKQNFGHLKEQLQAYESELQEIMKLALAGKSLDAYSLYSTKLSNIRIAVSGYSDVLSDSNIKAADHLNKTNVEKKNQATIIMIAVSLLAAVIFTVIGFAIIKMITVPLKEMQLHMAKAEKGDFTIRGMVHSKDEVGLLSTSFNSMVTGIQGLIQQVSQTSEHVAASAEELTASAEMSNKATEHIAKTIEELATGTDKQVHSVGEAKKIMNEMSEGIRKIAGNTHNVSGTALHTSEKASEGNQTILNAVQQMNSIDQTVSLLGETVKGLGERSKEIGSIIEVITNISAQTNLLALNAAIEAARAGDNGRGFAVVADEVRKLAEQSTVSAQKISSLITSIQSETQSAILSMGQASVEVKEGIEMVHTAGESFRQIQGSVKEVANDILEVSSAIQQFAASSEYILETIHVVNEVAEATFTGTEEVSSATEEQLASMEEISSSSHALSKVAEELQVLVGEFRV</sequence>
<dbReference type="OrthoDB" id="358716at2"/>
<dbReference type="RefSeq" id="WP_057775646.1">
    <property type="nucleotide sequence ID" value="NZ_CP042593.1"/>
</dbReference>
<evidence type="ECO:0000313" key="10">
    <source>
        <dbReference type="EMBL" id="QED46291.1"/>
    </source>
</evidence>
<keyword evidence="7" id="KW-0812">Transmembrane</keyword>
<keyword evidence="2" id="KW-1003">Cell membrane</keyword>
<feature type="transmembrane region" description="Helical" evidence="7">
    <location>
        <begin position="12"/>
        <end position="34"/>
    </location>
</feature>
<evidence type="ECO:0000259" key="9">
    <source>
        <dbReference type="PROSITE" id="PS50885"/>
    </source>
</evidence>
<dbReference type="Proteomes" id="UP000321555">
    <property type="component" value="Chromosome"/>
</dbReference>
<dbReference type="Pfam" id="PF00672">
    <property type="entry name" value="HAMP"/>
    <property type="match status" value="1"/>
</dbReference>
<dbReference type="Gene3D" id="1.10.287.950">
    <property type="entry name" value="Methyl-accepting chemotaxis protein"/>
    <property type="match status" value="1"/>
</dbReference>
<evidence type="ECO:0000256" key="5">
    <source>
        <dbReference type="ARBA" id="ARBA00029447"/>
    </source>
</evidence>
<dbReference type="SMART" id="SM00304">
    <property type="entry name" value="HAMP"/>
    <property type="match status" value="1"/>
</dbReference>
<evidence type="ECO:0000259" key="8">
    <source>
        <dbReference type="PROSITE" id="PS50111"/>
    </source>
</evidence>
<dbReference type="InterPro" id="IPR024478">
    <property type="entry name" value="HlyB_4HB_MCP"/>
</dbReference>
<gene>
    <name evidence="10" type="ORF">FSZ17_02765</name>
</gene>
<protein>
    <submittedName>
        <fullName evidence="10">HAMP domain-containing protein</fullName>
    </submittedName>
</protein>
<evidence type="ECO:0000313" key="11">
    <source>
        <dbReference type="Proteomes" id="UP000321555"/>
    </source>
</evidence>
<comment type="similarity">
    <text evidence="5">Belongs to the methyl-accepting chemotaxis (MCP) protein family.</text>
</comment>
<evidence type="ECO:0000256" key="7">
    <source>
        <dbReference type="SAM" id="Phobius"/>
    </source>
</evidence>
<reference evidence="11" key="1">
    <citation type="submission" date="2019-08" db="EMBL/GenBank/DDBJ databases">
        <authorList>
            <person name="Zheng X."/>
        </authorList>
    </citation>
    <scope>NUCLEOTIDE SEQUENCE [LARGE SCALE GENOMIC DNA]</scope>
    <source>
        <strain evidence="11">FJAT-25496</strain>
    </source>
</reference>
<evidence type="ECO:0000256" key="3">
    <source>
        <dbReference type="ARBA" id="ARBA00023136"/>
    </source>
</evidence>
<dbReference type="GO" id="GO:0005886">
    <property type="term" value="C:plasma membrane"/>
    <property type="evidence" value="ECO:0007669"/>
    <property type="project" value="UniProtKB-SubCell"/>
</dbReference>
<dbReference type="PANTHER" id="PTHR32089:SF112">
    <property type="entry name" value="LYSOZYME-LIKE PROTEIN-RELATED"/>
    <property type="match status" value="1"/>
</dbReference>
<keyword evidence="7" id="KW-1133">Transmembrane helix</keyword>
<dbReference type="InterPro" id="IPR003660">
    <property type="entry name" value="HAMP_dom"/>
</dbReference>
<dbReference type="InterPro" id="IPR004089">
    <property type="entry name" value="MCPsignal_dom"/>
</dbReference>
<organism evidence="10 11">
    <name type="scientific">Cytobacillus dafuensis</name>
    <name type="common">Bacillus dafuensis</name>
    <dbReference type="NCBI Taxonomy" id="1742359"/>
    <lineage>
        <taxon>Bacteria</taxon>
        <taxon>Bacillati</taxon>
        <taxon>Bacillota</taxon>
        <taxon>Bacilli</taxon>
        <taxon>Bacillales</taxon>
        <taxon>Bacillaceae</taxon>
        <taxon>Cytobacillus</taxon>
    </lineage>
</organism>